<protein>
    <submittedName>
        <fullName evidence="3">Nitroreductase family deazaflavin-dependent oxidoreductase</fullName>
    </submittedName>
</protein>
<comment type="catalytic activity">
    <reaction evidence="2">
        <text>oxidized coenzyme F420-(gamma-L-Glu)(n) + a quinol + H(+) = reduced coenzyme F420-(gamma-L-Glu)(n) + a quinone</text>
        <dbReference type="Rhea" id="RHEA:39663"/>
        <dbReference type="Rhea" id="RHEA-COMP:12939"/>
        <dbReference type="Rhea" id="RHEA-COMP:14378"/>
        <dbReference type="ChEBI" id="CHEBI:15378"/>
        <dbReference type="ChEBI" id="CHEBI:24646"/>
        <dbReference type="ChEBI" id="CHEBI:132124"/>
        <dbReference type="ChEBI" id="CHEBI:133980"/>
        <dbReference type="ChEBI" id="CHEBI:139511"/>
    </reaction>
</comment>
<dbReference type="EMBL" id="BAAAUX010000019">
    <property type="protein sequence ID" value="GAA2803975.1"/>
    <property type="molecule type" value="Genomic_DNA"/>
</dbReference>
<accession>A0ABN3VII6</accession>
<dbReference type="InterPro" id="IPR012349">
    <property type="entry name" value="Split_barrel_FMN-bd"/>
</dbReference>
<evidence type="ECO:0000313" key="3">
    <source>
        <dbReference type="EMBL" id="GAA2803975.1"/>
    </source>
</evidence>
<evidence type="ECO:0000313" key="4">
    <source>
        <dbReference type="Proteomes" id="UP001500979"/>
    </source>
</evidence>
<dbReference type="Pfam" id="PF04075">
    <property type="entry name" value="F420H2_quin_red"/>
    <property type="match status" value="1"/>
</dbReference>
<dbReference type="SUPFAM" id="SSF50475">
    <property type="entry name" value="FMN-binding split barrel"/>
    <property type="match status" value="1"/>
</dbReference>
<dbReference type="Proteomes" id="UP001500979">
    <property type="component" value="Unassembled WGS sequence"/>
</dbReference>
<dbReference type="PANTHER" id="PTHR39428">
    <property type="entry name" value="F420H(2)-DEPENDENT QUINONE REDUCTASE RV1261C"/>
    <property type="match status" value="1"/>
</dbReference>
<name>A0ABN3VII6_9PSEU</name>
<dbReference type="InterPro" id="IPR004378">
    <property type="entry name" value="F420H2_quin_Rdtase"/>
</dbReference>
<dbReference type="RefSeq" id="WP_344682611.1">
    <property type="nucleotide sequence ID" value="NZ_BAAAUX010000019.1"/>
</dbReference>
<sequence length="137" mass="15291">MKILALHQKIYQGSSGLVGHRLLGVPTLLLHTTGRRTGRPRTSALVYARDGDRYLVVASAGGADRAPGWFHNLQAEPQVEIRVGRTLRRATARAIWPDDPDYPRNFELVNAVNRDRYRAYAAKTPRPIPIIALTPQT</sequence>
<gene>
    <name evidence="3" type="ORF">GCM10010470_43940</name>
</gene>
<comment type="caution">
    <text evidence="3">The sequence shown here is derived from an EMBL/GenBank/DDBJ whole genome shotgun (WGS) entry which is preliminary data.</text>
</comment>
<comment type="similarity">
    <text evidence="1">Belongs to the F420H(2)-dependent quinone reductase family.</text>
</comment>
<evidence type="ECO:0000256" key="2">
    <source>
        <dbReference type="ARBA" id="ARBA00049106"/>
    </source>
</evidence>
<dbReference type="NCBIfam" id="TIGR00026">
    <property type="entry name" value="hi_GC_TIGR00026"/>
    <property type="match status" value="1"/>
</dbReference>
<dbReference type="Gene3D" id="2.30.110.10">
    <property type="entry name" value="Electron Transport, Fmn-binding Protein, Chain A"/>
    <property type="match status" value="1"/>
</dbReference>
<keyword evidence="4" id="KW-1185">Reference proteome</keyword>
<evidence type="ECO:0000256" key="1">
    <source>
        <dbReference type="ARBA" id="ARBA00008710"/>
    </source>
</evidence>
<reference evidence="3 4" key="1">
    <citation type="journal article" date="2019" name="Int. J. Syst. Evol. Microbiol.">
        <title>The Global Catalogue of Microorganisms (GCM) 10K type strain sequencing project: providing services to taxonomists for standard genome sequencing and annotation.</title>
        <authorList>
            <consortium name="The Broad Institute Genomics Platform"/>
            <consortium name="The Broad Institute Genome Sequencing Center for Infectious Disease"/>
            <person name="Wu L."/>
            <person name="Ma J."/>
        </authorList>
    </citation>
    <scope>NUCLEOTIDE SEQUENCE [LARGE SCALE GENOMIC DNA]</scope>
    <source>
        <strain evidence="3 4">JCM 9383</strain>
    </source>
</reference>
<organism evidence="3 4">
    <name type="scientific">Saccharopolyspora taberi</name>
    <dbReference type="NCBI Taxonomy" id="60895"/>
    <lineage>
        <taxon>Bacteria</taxon>
        <taxon>Bacillati</taxon>
        <taxon>Actinomycetota</taxon>
        <taxon>Actinomycetes</taxon>
        <taxon>Pseudonocardiales</taxon>
        <taxon>Pseudonocardiaceae</taxon>
        <taxon>Saccharopolyspora</taxon>
    </lineage>
</organism>
<dbReference type="PANTHER" id="PTHR39428:SF1">
    <property type="entry name" value="F420H(2)-DEPENDENT QUINONE REDUCTASE RV1261C"/>
    <property type="match status" value="1"/>
</dbReference>
<proteinExistence type="inferred from homology"/>